<proteinExistence type="predicted"/>
<evidence type="ECO:0000313" key="2">
    <source>
        <dbReference type="Proteomes" id="UP000054538"/>
    </source>
</evidence>
<keyword evidence="2" id="KW-1185">Reference proteome</keyword>
<protein>
    <submittedName>
        <fullName evidence="1">Uncharacterized protein</fullName>
    </submittedName>
</protein>
<reference evidence="1 2" key="1">
    <citation type="submission" date="2014-04" db="EMBL/GenBank/DDBJ databases">
        <authorList>
            <consortium name="DOE Joint Genome Institute"/>
            <person name="Kuo A."/>
            <person name="Kohler A."/>
            <person name="Jargeat P."/>
            <person name="Nagy L.G."/>
            <person name="Floudas D."/>
            <person name="Copeland A."/>
            <person name="Barry K.W."/>
            <person name="Cichocki N."/>
            <person name="Veneault-Fourrey C."/>
            <person name="LaButti K."/>
            <person name="Lindquist E.A."/>
            <person name="Lipzen A."/>
            <person name="Lundell T."/>
            <person name="Morin E."/>
            <person name="Murat C."/>
            <person name="Sun H."/>
            <person name="Tunlid A."/>
            <person name="Henrissat B."/>
            <person name="Grigoriev I.V."/>
            <person name="Hibbett D.S."/>
            <person name="Martin F."/>
            <person name="Nordberg H.P."/>
            <person name="Cantor M.N."/>
            <person name="Hua S.X."/>
        </authorList>
    </citation>
    <scope>NUCLEOTIDE SEQUENCE [LARGE SCALE GENOMIC DNA]</scope>
    <source>
        <strain evidence="1 2">Ve08.2h10</strain>
    </source>
</reference>
<dbReference type="InParanoid" id="A0A0D0BRC2"/>
<sequence length="74" mass="8599">MTEGVACAHPKAVVAFKKLPHDPRHMKTSEALQFLEFIQAHQKEHPDNIFKFHHWIDENKNLQESMEGKYDADG</sequence>
<dbReference type="EMBL" id="KN829217">
    <property type="protein sequence ID" value="KIK74037.1"/>
    <property type="molecule type" value="Genomic_DNA"/>
</dbReference>
<dbReference type="OrthoDB" id="2692879at2759"/>
<dbReference type="Proteomes" id="UP000054538">
    <property type="component" value="Unassembled WGS sequence"/>
</dbReference>
<evidence type="ECO:0000313" key="1">
    <source>
        <dbReference type="EMBL" id="KIK74037.1"/>
    </source>
</evidence>
<accession>A0A0D0BRC2</accession>
<organism evidence="1 2">
    <name type="scientific">Paxillus rubicundulus Ve08.2h10</name>
    <dbReference type="NCBI Taxonomy" id="930991"/>
    <lineage>
        <taxon>Eukaryota</taxon>
        <taxon>Fungi</taxon>
        <taxon>Dikarya</taxon>
        <taxon>Basidiomycota</taxon>
        <taxon>Agaricomycotina</taxon>
        <taxon>Agaricomycetes</taxon>
        <taxon>Agaricomycetidae</taxon>
        <taxon>Boletales</taxon>
        <taxon>Paxilineae</taxon>
        <taxon>Paxillaceae</taxon>
        <taxon>Paxillus</taxon>
    </lineage>
</organism>
<dbReference type="AlphaFoldDB" id="A0A0D0BRC2"/>
<name>A0A0D0BRC2_9AGAM</name>
<reference evidence="2" key="2">
    <citation type="submission" date="2015-01" db="EMBL/GenBank/DDBJ databases">
        <title>Evolutionary Origins and Diversification of the Mycorrhizal Mutualists.</title>
        <authorList>
            <consortium name="DOE Joint Genome Institute"/>
            <consortium name="Mycorrhizal Genomics Consortium"/>
            <person name="Kohler A."/>
            <person name="Kuo A."/>
            <person name="Nagy L.G."/>
            <person name="Floudas D."/>
            <person name="Copeland A."/>
            <person name="Barry K.W."/>
            <person name="Cichocki N."/>
            <person name="Veneault-Fourrey C."/>
            <person name="LaButti K."/>
            <person name="Lindquist E.A."/>
            <person name="Lipzen A."/>
            <person name="Lundell T."/>
            <person name="Morin E."/>
            <person name="Murat C."/>
            <person name="Riley R."/>
            <person name="Ohm R."/>
            <person name="Sun H."/>
            <person name="Tunlid A."/>
            <person name="Henrissat B."/>
            <person name="Grigoriev I.V."/>
            <person name="Hibbett D.S."/>
            <person name="Martin F."/>
        </authorList>
    </citation>
    <scope>NUCLEOTIDE SEQUENCE [LARGE SCALE GENOMIC DNA]</scope>
    <source>
        <strain evidence="2">Ve08.2h10</strain>
    </source>
</reference>
<gene>
    <name evidence="1" type="ORF">PAXRUDRAFT_20274</name>
</gene>
<dbReference type="HOGENOM" id="CLU_186275_0_0_1"/>